<evidence type="ECO:0000259" key="9">
    <source>
        <dbReference type="PROSITE" id="PS50089"/>
    </source>
</evidence>
<keyword evidence="6" id="KW-0862">Zinc</keyword>
<evidence type="ECO:0008006" key="13">
    <source>
        <dbReference type="Google" id="ProtNLM"/>
    </source>
</evidence>
<dbReference type="SUPFAM" id="SSF57850">
    <property type="entry name" value="RING/U-box"/>
    <property type="match status" value="2"/>
</dbReference>
<keyword evidence="1" id="KW-0808">Transferase</keyword>
<dbReference type="PROSITE" id="PS50089">
    <property type="entry name" value="ZF_RING_2"/>
    <property type="match status" value="1"/>
</dbReference>
<dbReference type="InterPro" id="IPR013083">
    <property type="entry name" value="Znf_RING/FYVE/PHD"/>
</dbReference>
<dbReference type="Pfam" id="PF01485">
    <property type="entry name" value="IBR"/>
    <property type="match status" value="1"/>
</dbReference>
<reference evidence="11" key="1">
    <citation type="journal article" date="2020" name="Stud. Mycol.">
        <title>101 Dothideomycetes genomes: a test case for predicting lifestyles and emergence of pathogens.</title>
        <authorList>
            <person name="Haridas S."/>
            <person name="Albert R."/>
            <person name="Binder M."/>
            <person name="Bloem J."/>
            <person name="Labutti K."/>
            <person name="Salamov A."/>
            <person name="Andreopoulos B."/>
            <person name="Baker S."/>
            <person name="Barry K."/>
            <person name="Bills G."/>
            <person name="Bluhm B."/>
            <person name="Cannon C."/>
            <person name="Castanera R."/>
            <person name="Culley D."/>
            <person name="Daum C."/>
            <person name="Ezra D."/>
            <person name="Gonzalez J."/>
            <person name="Henrissat B."/>
            <person name="Kuo A."/>
            <person name="Liang C."/>
            <person name="Lipzen A."/>
            <person name="Lutzoni F."/>
            <person name="Magnuson J."/>
            <person name="Mondo S."/>
            <person name="Nolan M."/>
            <person name="Ohm R."/>
            <person name="Pangilinan J."/>
            <person name="Park H.-J."/>
            <person name="Ramirez L."/>
            <person name="Alfaro M."/>
            <person name="Sun H."/>
            <person name="Tritt A."/>
            <person name="Yoshinaga Y."/>
            <person name="Zwiers L.-H."/>
            <person name="Turgeon B."/>
            <person name="Goodwin S."/>
            <person name="Spatafora J."/>
            <person name="Crous P."/>
            <person name="Grigoriev I."/>
        </authorList>
    </citation>
    <scope>NUCLEOTIDE SEQUENCE</scope>
    <source>
        <strain evidence="11">CBS 122367</strain>
    </source>
</reference>
<evidence type="ECO:0000313" key="11">
    <source>
        <dbReference type="EMBL" id="KAF2691867.1"/>
    </source>
</evidence>
<dbReference type="SMART" id="SM00647">
    <property type="entry name" value="IBR"/>
    <property type="match status" value="1"/>
</dbReference>
<keyword evidence="3" id="KW-0677">Repeat</keyword>
<accession>A0A6G1JMS0</accession>
<dbReference type="Gene3D" id="3.30.40.10">
    <property type="entry name" value="Zinc/RING finger domain, C3HC4 (zinc finger)"/>
    <property type="match status" value="1"/>
</dbReference>
<keyword evidence="12" id="KW-1185">Reference proteome</keyword>
<evidence type="ECO:0000256" key="6">
    <source>
        <dbReference type="ARBA" id="ARBA00022833"/>
    </source>
</evidence>
<dbReference type="CDD" id="cd20335">
    <property type="entry name" value="BRcat_RBR"/>
    <property type="match status" value="1"/>
</dbReference>
<dbReference type="OrthoDB" id="1431934at2759"/>
<evidence type="ECO:0000256" key="3">
    <source>
        <dbReference type="ARBA" id="ARBA00022737"/>
    </source>
</evidence>
<organism evidence="11 12">
    <name type="scientific">Lentithecium fluviatile CBS 122367</name>
    <dbReference type="NCBI Taxonomy" id="1168545"/>
    <lineage>
        <taxon>Eukaryota</taxon>
        <taxon>Fungi</taxon>
        <taxon>Dikarya</taxon>
        <taxon>Ascomycota</taxon>
        <taxon>Pezizomycotina</taxon>
        <taxon>Dothideomycetes</taxon>
        <taxon>Pleosporomycetidae</taxon>
        <taxon>Pleosporales</taxon>
        <taxon>Massarineae</taxon>
        <taxon>Lentitheciaceae</taxon>
        <taxon>Lentithecium</taxon>
    </lineage>
</organism>
<evidence type="ECO:0000256" key="7">
    <source>
        <dbReference type="PROSITE-ProRule" id="PRU00175"/>
    </source>
</evidence>
<feature type="domain" description="RING-type" evidence="10">
    <location>
        <begin position="137"/>
        <end position="281"/>
    </location>
</feature>
<keyword evidence="2" id="KW-0479">Metal-binding</keyword>
<dbReference type="EMBL" id="MU005569">
    <property type="protein sequence ID" value="KAF2691867.1"/>
    <property type="molecule type" value="Genomic_DNA"/>
</dbReference>
<feature type="compositionally biased region" description="Basic and acidic residues" evidence="8">
    <location>
        <begin position="98"/>
        <end position="110"/>
    </location>
</feature>
<feature type="region of interest" description="Disordered" evidence="8">
    <location>
        <begin position="55"/>
        <end position="110"/>
    </location>
</feature>
<proteinExistence type="predicted"/>
<name>A0A6G1JMS0_9PLEO</name>
<evidence type="ECO:0000259" key="10">
    <source>
        <dbReference type="PROSITE" id="PS51873"/>
    </source>
</evidence>
<keyword evidence="4 7" id="KW-0863">Zinc-finger</keyword>
<dbReference type="InterPro" id="IPR044066">
    <property type="entry name" value="TRIAD_supradom"/>
</dbReference>
<dbReference type="GO" id="GO:0008270">
    <property type="term" value="F:zinc ion binding"/>
    <property type="evidence" value="ECO:0007669"/>
    <property type="project" value="UniProtKB-KW"/>
</dbReference>
<protein>
    <recommendedName>
        <fullName evidence="13">RING-type domain-containing protein</fullName>
    </recommendedName>
</protein>
<sequence>MGNASAKLSDPEDRSRRSLGSRSTLVRRSKRVWTSLRPHRGARLVSKLILCGTSDDGVEERPQRRLRKACRDVPARRATGRRSRDRRPVAGQTDGEEHDWTPSDEKLGSQDRDSISFAKLDDHSAVTQESVEKDTKPRKECTICTESRLLSRFPKCPPTRSCTHSPDTCRRCLRKWITTSFTSKIWYHIDCPECNERLSYIDVKAFADPTLFFKYNELATKASLEEVPGFRWCLTRKCDSGQVHLEEKGPKFVCIRCNGEYCVVHQVRWHKKETCAEYEYR</sequence>
<dbReference type="InterPro" id="IPR002867">
    <property type="entry name" value="IBR_dom"/>
</dbReference>
<evidence type="ECO:0000256" key="4">
    <source>
        <dbReference type="ARBA" id="ARBA00022771"/>
    </source>
</evidence>
<dbReference type="GO" id="GO:0016740">
    <property type="term" value="F:transferase activity"/>
    <property type="evidence" value="ECO:0007669"/>
    <property type="project" value="UniProtKB-KW"/>
</dbReference>
<feature type="domain" description="RING-type" evidence="9">
    <location>
        <begin position="141"/>
        <end position="195"/>
    </location>
</feature>
<evidence type="ECO:0000256" key="2">
    <source>
        <dbReference type="ARBA" id="ARBA00022723"/>
    </source>
</evidence>
<dbReference type="AlphaFoldDB" id="A0A6G1JMS0"/>
<dbReference type="PROSITE" id="PS51873">
    <property type="entry name" value="TRIAD"/>
    <property type="match status" value="1"/>
</dbReference>
<evidence type="ECO:0000313" key="12">
    <source>
        <dbReference type="Proteomes" id="UP000799291"/>
    </source>
</evidence>
<gene>
    <name evidence="11" type="ORF">K458DRAFT_6566</name>
</gene>
<feature type="compositionally biased region" description="Basic and acidic residues" evidence="8">
    <location>
        <begin position="59"/>
        <end position="75"/>
    </location>
</feature>
<evidence type="ECO:0000256" key="5">
    <source>
        <dbReference type="ARBA" id="ARBA00022786"/>
    </source>
</evidence>
<dbReference type="InterPro" id="IPR001841">
    <property type="entry name" value="Znf_RING"/>
</dbReference>
<evidence type="ECO:0000256" key="1">
    <source>
        <dbReference type="ARBA" id="ARBA00022679"/>
    </source>
</evidence>
<evidence type="ECO:0000256" key="8">
    <source>
        <dbReference type="SAM" id="MobiDB-lite"/>
    </source>
</evidence>
<dbReference type="Proteomes" id="UP000799291">
    <property type="component" value="Unassembled WGS sequence"/>
</dbReference>
<keyword evidence="5" id="KW-0833">Ubl conjugation pathway</keyword>
<feature type="region of interest" description="Disordered" evidence="8">
    <location>
        <begin position="1"/>
        <end position="28"/>
    </location>
</feature>